<name>A0A1G6A0L2_9HYPH</name>
<dbReference type="STRING" id="665467.SAMN02982931_00005"/>
<evidence type="ECO:0000259" key="2">
    <source>
        <dbReference type="Pfam" id="PF02481"/>
    </source>
</evidence>
<proteinExistence type="inferred from homology"/>
<protein>
    <submittedName>
        <fullName evidence="4">DNA processing protein</fullName>
    </submittedName>
</protein>
<dbReference type="InterPro" id="IPR041614">
    <property type="entry name" value="DprA_WH"/>
</dbReference>
<dbReference type="Gene3D" id="1.10.10.10">
    <property type="entry name" value="Winged helix-like DNA-binding domain superfamily/Winged helix DNA-binding domain"/>
    <property type="match status" value="1"/>
</dbReference>
<dbReference type="Pfam" id="PF02481">
    <property type="entry name" value="DNA_processg_A"/>
    <property type="match status" value="1"/>
</dbReference>
<evidence type="ECO:0000256" key="1">
    <source>
        <dbReference type="ARBA" id="ARBA00006525"/>
    </source>
</evidence>
<evidence type="ECO:0000313" key="4">
    <source>
        <dbReference type="EMBL" id="SDB01945.1"/>
    </source>
</evidence>
<accession>A0A1G6A0L2</accession>
<dbReference type="EMBL" id="FMXQ01000001">
    <property type="protein sequence ID" value="SDB01945.1"/>
    <property type="molecule type" value="Genomic_DNA"/>
</dbReference>
<dbReference type="PANTHER" id="PTHR43022">
    <property type="entry name" value="PROTEIN SMF"/>
    <property type="match status" value="1"/>
</dbReference>
<dbReference type="GO" id="GO:0009294">
    <property type="term" value="P:DNA-mediated transformation"/>
    <property type="evidence" value="ECO:0007669"/>
    <property type="project" value="InterPro"/>
</dbReference>
<gene>
    <name evidence="4" type="ORF">SAMN02982931_00005</name>
</gene>
<organism evidence="4 5">
    <name type="scientific">Bauldia litoralis</name>
    <dbReference type="NCBI Taxonomy" id="665467"/>
    <lineage>
        <taxon>Bacteria</taxon>
        <taxon>Pseudomonadati</taxon>
        <taxon>Pseudomonadota</taxon>
        <taxon>Alphaproteobacteria</taxon>
        <taxon>Hyphomicrobiales</taxon>
        <taxon>Kaistiaceae</taxon>
        <taxon>Bauldia</taxon>
    </lineage>
</organism>
<dbReference type="NCBIfam" id="TIGR00732">
    <property type="entry name" value="dprA"/>
    <property type="match status" value="1"/>
</dbReference>
<dbReference type="Pfam" id="PF17782">
    <property type="entry name" value="WHD_DprA"/>
    <property type="match status" value="1"/>
</dbReference>
<reference evidence="4 5" key="1">
    <citation type="submission" date="2016-10" db="EMBL/GenBank/DDBJ databases">
        <authorList>
            <person name="de Groot N.N."/>
        </authorList>
    </citation>
    <scope>NUCLEOTIDE SEQUENCE [LARGE SCALE GENOMIC DNA]</scope>
    <source>
        <strain evidence="4 5">ATCC 35022</strain>
    </source>
</reference>
<dbReference type="Proteomes" id="UP000199071">
    <property type="component" value="Unassembled WGS sequence"/>
</dbReference>
<sequence>MTPAGRGIRLDDDQRLAWLRLIRSENIGPVTFRDLINHFGSGLAAIAAVPDLAQRGGRRIRLCSIEDAERERDGLARMGARLVAMGESDYPPLLRHLPDAPPLITVRGDAACLTRPAVAIVGSRNASVAGRKFAAQIAAGLGQADYAVASGLARGIDAAAHAAAIDTGTIAVLAGGLDQLYPPENIDLAERIVAAGGAHVSEMPYGWSPRARDFPRRNRIISGLSLGVVVIEAATRSGSLITARRAADQGRVVFAVPGSPLDPRAAGSNRLIKDGATMVTDLDDILSELGPMRDRTPAPIEIAEEAADDEPRPADVADDERAAILSALGPTPVEIDEIIRFTGGRPAVVHLVLLELALAGRLERHPGQRVSLT</sequence>
<feature type="domain" description="DprA winged helix" evidence="3">
    <location>
        <begin position="310"/>
        <end position="368"/>
    </location>
</feature>
<keyword evidence="5" id="KW-1185">Reference proteome</keyword>
<dbReference type="Pfam" id="PF21102">
    <property type="entry name" value="DprA_N"/>
    <property type="match status" value="1"/>
</dbReference>
<dbReference type="PANTHER" id="PTHR43022:SF1">
    <property type="entry name" value="PROTEIN SMF"/>
    <property type="match status" value="1"/>
</dbReference>
<dbReference type="AlphaFoldDB" id="A0A1G6A0L2"/>
<feature type="domain" description="Smf/DprA SLOG" evidence="2">
    <location>
        <begin position="82"/>
        <end position="289"/>
    </location>
</feature>
<dbReference type="RefSeq" id="WP_090874181.1">
    <property type="nucleotide sequence ID" value="NZ_FMXQ01000001.1"/>
</dbReference>
<dbReference type="SUPFAM" id="SSF102405">
    <property type="entry name" value="MCP/YpsA-like"/>
    <property type="match status" value="1"/>
</dbReference>
<dbReference type="InterPro" id="IPR057666">
    <property type="entry name" value="DrpA_SLOG"/>
</dbReference>
<dbReference type="InterPro" id="IPR036388">
    <property type="entry name" value="WH-like_DNA-bd_sf"/>
</dbReference>
<evidence type="ECO:0000313" key="5">
    <source>
        <dbReference type="Proteomes" id="UP000199071"/>
    </source>
</evidence>
<comment type="similarity">
    <text evidence="1">Belongs to the DprA/Smf family.</text>
</comment>
<dbReference type="Gene3D" id="3.40.50.450">
    <property type="match status" value="1"/>
</dbReference>
<evidence type="ECO:0000259" key="3">
    <source>
        <dbReference type="Pfam" id="PF17782"/>
    </source>
</evidence>
<dbReference type="OrthoDB" id="9785707at2"/>
<dbReference type="InterPro" id="IPR003488">
    <property type="entry name" value="DprA"/>
</dbReference>